<dbReference type="AlphaFoldDB" id="A0A5C6CZT7"/>
<sequence>MAEVIEINSLEELQPYQLAWNALHLQTPRASFFQTYDWFVTFWRHHGANQQMRVLIVRSSDSTIGILPLCIVEKEYRLTTVRVLTYPLSDWGMWYGPLGPNRSATLFMALQHLRNTHREWDVIDLCWTSGASGDGDATRRAMSAAGWQPQSAPHQESSVVRFSETNWEDYHRGLSKKWRHEIRRQTRNLQREGTVEFIRHRPQSAADGDGDPRWDLFDQCVEISRGGWQAKVTNGNTLCHDSVLEFLTDCHAQAARLGMMDMAILQFAGTPVAFQYNYFSRGEVSGLRMGYLSAMRDKGVGKLLLAKFIEDSFERGDQSLDLGIGEYDFKSRFRTNVETSYRYCYYPWNALRGQGVRLTQWLKQRLTNDRTVKETKAKPAIA</sequence>
<evidence type="ECO:0000313" key="3">
    <source>
        <dbReference type="Proteomes" id="UP000318437"/>
    </source>
</evidence>
<dbReference type="Pfam" id="PF13480">
    <property type="entry name" value="Acetyltransf_6"/>
    <property type="match status" value="1"/>
</dbReference>
<dbReference type="Proteomes" id="UP000318437">
    <property type="component" value="Unassembled WGS sequence"/>
</dbReference>
<evidence type="ECO:0000259" key="1">
    <source>
        <dbReference type="Pfam" id="PF13480"/>
    </source>
</evidence>
<dbReference type="InterPro" id="IPR038740">
    <property type="entry name" value="BioF2-like_GNAT_dom"/>
</dbReference>
<name>A0A5C6CZT7_9BACT</name>
<keyword evidence="3" id="KW-1185">Reference proteome</keyword>
<comment type="caution">
    <text evidence="2">The sequence shown here is derived from an EMBL/GenBank/DDBJ whole genome shotgun (WGS) entry which is preliminary data.</text>
</comment>
<protein>
    <recommendedName>
        <fullName evidence="1">BioF2-like acetyltransferase domain-containing protein</fullName>
    </recommendedName>
</protein>
<dbReference type="SUPFAM" id="SSF55729">
    <property type="entry name" value="Acyl-CoA N-acyltransferases (Nat)"/>
    <property type="match status" value="1"/>
</dbReference>
<gene>
    <name evidence="2" type="ORF">Pla144_02230</name>
</gene>
<dbReference type="EMBL" id="SJPS01000001">
    <property type="protein sequence ID" value="TWU29445.1"/>
    <property type="molecule type" value="Genomic_DNA"/>
</dbReference>
<dbReference type="Gene3D" id="3.40.630.30">
    <property type="match status" value="1"/>
</dbReference>
<feature type="domain" description="BioF2-like acetyltransferase" evidence="1">
    <location>
        <begin position="177"/>
        <end position="331"/>
    </location>
</feature>
<reference evidence="2 3" key="1">
    <citation type="submission" date="2019-02" db="EMBL/GenBank/DDBJ databases">
        <title>Deep-cultivation of Planctomycetes and their phenomic and genomic characterization uncovers novel biology.</title>
        <authorList>
            <person name="Wiegand S."/>
            <person name="Jogler M."/>
            <person name="Boedeker C."/>
            <person name="Pinto D."/>
            <person name="Vollmers J."/>
            <person name="Rivas-Marin E."/>
            <person name="Kohn T."/>
            <person name="Peeters S.H."/>
            <person name="Heuer A."/>
            <person name="Rast P."/>
            <person name="Oberbeckmann S."/>
            <person name="Bunk B."/>
            <person name="Jeske O."/>
            <person name="Meyerdierks A."/>
            <person name="Storesund J.E."/>
            <person name="Kallscheuer N."/>
            <person name="Luecker S."/>
            <person name="Lage O.M."/>
            <person name="Pohl T."/>
            <person name="Merkel B.J."/>
            <person name="Hornburger P."/>
            <person name="Mueller R.-W."/>
            <person name="Bruemmer F."/>
            <person name="Labrenz M."/>
            <person name="Spormann A.M."/>
            <person name="Op Den Camp H."/>
            <person name="Overmann J."/>
            <person name="Amann R."/>
            <person name="Jetten M.S.M."/>
            <person name="Mascher T."/>
            <person name="Medema M.H."/>
            <person name="Devos D.P."/>
            <person name="Kaster A.-K."/>
            <person name="Ovreas L."/>
            <person name="Rohde M."/>
            <person name="Galperin M.Y."/>
            <person name="Jogler C."/>
        </authorList>
    </citation>
    <scope>NUCLEOTIDE SEQUENCE [LARGE SCALE GENOMIC DNA]</scope>
    <source>
        <strain evidence="2 3">Pla144</strain>
    </source>
</reference>
<evidence type="ECO:0000313" key="2">
    <source>
        <dbReference type="EMBL" id="TWU29445.1"/>
    </source>
</evidence>
<organism evidence="2 3">
    <name type="scientific">Bythopirellula polymerisocia</name>
    <dbReference type="NCBI Taxonomy" id="2528003"/>
    <lineage>
        <taxon>Bacteria</taxon>
        <taxon>Pseudomonadati</taxon>
        <taxon>Planctomycetota</taxon>
        <taxon>Planctomycetia</taxon>
        <taxon>Pirellulales</taxon>
        <taxon>Lacipirellulaceae</taxon>
        <taxon>Bythopirellula</taxon>
    </lineage>
</organism>
<dbReference type="InterPro" id="IPR016181">
    <property type="entry name" value="Acyl_CoA_acyltransferase"/>
</dbReference>
<proteinExistence type="predicted"/>
<accession>A0A5C6CZT7</accession>